<dbReference type="RefSeq" id="WP_134834225.1">
    <property type="nucleotide sequence ID" value="NZ_SATR01000003.1"/>
</dbReference>
<dbReference type="PANTHER" id="PTHR11929">
    <property type="entry name" value="ALPHA- 1,3 -FUCOSYLTRANSFERASE"/>
    <property type="match status" value="1"/>
</dbReference>
<dbReference type="SUPFAM" id="SSF53756">
    <property type="entry name" value="UDP-Glycosyltransferase/glycogen phosphorylase"/>
    <property type="match status" value="1"/>
</dbReference>
<sequence>MSSFHQLKQGLASLGFDLSTCDINTEENSRISLHFDVNSPVELKSPINYLILQESEVINPFGWSRDLHRKFDRVFTWNDELVDNVLYFKLNFSHKFPDKEKWERNIVSWEEKKLCTLISGNKMVKHKYELYSERVKAINWFQANTKICEFDFYGMGWDLPSFNNRYINHIIKRIPFYKVFVSKHERYRGSVENKNSVLRKYKFAICFENAKEIPGYITEKIFDCFFAGCVPIYYGAPNISSHIPKSCYVDFRDFSGYEELYQFIVNMPKETYLSYITSIEEYIYSARSLPFNSECFRDTIVGHIQSDFE</sequence>
<evidence type="ECO:0000256" key="1">
    <source>
        <dbReference type="ARBA" id="ARBA00008919"/>
    </source>
</evidence>
<organism evidence="5 6">
    <name type="scientific">Vibrio ouci</name>
    <dbReference type="NCBI Taxonomy" id="2499078"/>
    <lineage>
        <taxon>Bacteria</taxon>
        <taxon>Pseudomonadati</taxon>
        <taxon>Pseudomonadota</taxon>
        <taxon>Gammaproteobacteria</taxon>
        <taxon>Vibrionales</taxon>
        <taxon>Vibrionaceae</taxon>
        <taxon>Vibrio</taxon>
    </lineage>
</organism>
<dbReference type="InterPro" id="IPR001503">
    <property type="entry name" value="Glyco_trans_10"/>
</dbReference>
<gene>
    <name evidence="5" type="ORF">ELS82_03325</name>
</gene>
<dbReference type="InterPro" id="IPR038577">
    <property type="entry name" value="GT10-like_C_sf"/>
</dbReference>
<evidence type="ECO:0000259" key="4">
    <source>
        <dbReference type="Pfam" id="PF00852"/>
    </source>
</evidence>
<keyword evidence="3" id="KW-0808">Transferase</keyword>
<dbReference type="PANTHER" id="PTHR11929:SF194">
    <property type="entry name" value="ALPHA-(1,3)-FUCOSYLTRANSFERASE 10"/>
    <property type="match status" value="1"/>
</dbReference>
<accession>A0A4Y8WJ84</accession>
<dbReference type="GO" id="GO:0008417">
    <property type="term" value="F:fucosyltransferase activity"/>
    <property type="evidence" value="ECO:0007669"/>
    <property type="project" value="InterPro"/>
</dbReference>
<dbReference type="GO" id="GO:0016020">
    <property type="term" value="C:membrane"/>
    <property type="evidence" value="ECO:0007669"/>
    <property type="project" value="InterPro"/>
</dbReference>
<comment type="similarity">
    <text evidence="1">Belongs to the glycosyltransferase 10 family.</text>
</comment>
<dbReference type="OrthoDB" id="9791032at2"/>
<reference evidence="5 6" key="1">
    <citation type="submission" date="2019-01" db="EMBL/GenBank/DDBJ databases">
        <title>Vibrio BEI176 sp. nov, a marine bacterium isolated from China: eastern marignal seas.</title>
        <authorList>
            <person name="Li B."/>
        </authorList>
    </citation>
    <scope>NUCLEOTIDE SEQUENCE [LARGE SCALE GENOMIC DNA]</scope>
    <source>
        <strain evidence="5 6">BEI176</strain>
    </source>
</reference>
<comment type="caution">
    <text evidence="5">The sequence shown here is derived from an EMBL/GenBank/DDBJ whole genome shotgun (WGS) entry which is preliminary data.</text>
</comment>
<dbReference type="Proteomes" id="UP000297753">
    <property type="component" value="Unassembled WGS sequence"/>
</dbReference>
<evidence type="ECO:0000313" key="5">
    <source>
        <dbReference type="EMBL" id="TFH92997.1"/>
    </source>
</evidence>
<protein>
    <recommendedName>
        <fullName evidence="4">Fucosyltransferase C-terminal domain-containing protein</fullName>
    </recommendedName>
</protein>
<feature type="domain" description="Fucosyltransferase C-terminal" evidence="4">
    <location>
        <begin position="165"/>
        <end position="277"/>
    </location>
</feature>
<keyword evidence="2" id="KW-0328">Glycosyltransferase</keyword>
<name>A0A4Y8WJ84_9VIBR</name>
<dbReference type="Gene3D" id="3.40.50.11660">
    <property type="entry name" value="Glycosyl transferase family 10, C-terminal domain"/>
    <property type="match status" value="1"/>
</dbReference>
<dbReference type="InterPro" id="IPR055270">
    <property type="entry name" value="Glyco_tran_10_C"/>
</dbReference>
<dbReference type="EMBL" id="SATR01000003">
    <property type="protein sequence ID" value="TFH92997.1"/>
    <property type="molecule type" value="Genomic_DNA"/>
</dbReference>
<evidence type="ECO:0000313" key="6">
    <source>
        <dbReference type="Proteomes" id="UP000297753"/>
    </source>
</evidence>
<keyword evidence="6" id="KW-1185">Reference proteome</keyword>
<evidence type="ECO:0000256" key="2">
    <source>
        <dbReference type="ARBA" id="ARBA00022676"/>
    </source>
</evidence>
<dbReference type="AlphaFoldDB" id="A0A4Y8WJ84"/>
<proteinExistence type="inferred from homology"/>
<evidence type="ECO:0000256" key="3">
    <source>
        <dbReference type="ARBA" id="ARBA00022679"/>
    </source>
</evidence>
<dbReference type="Pfam" id="PF00852">
    <property type="entry name" value="Glyco_transf_10"/>
    <property type="match status" value="1"/>
</dbReference>